<keyword evidence="2" id="KW-0723">Serine/threonine-protein kinase</keyword>
<reference evidence="13" key="1">
    <citation type="journal article" date="2019" name="Nat. Commun.">
        <title>The genome of broomcorn millet.</title>
        <authorList>
            <person name="Zou C."/>
            <person name="Miki D."/>
            <person name="Li D."/>
            <person name="Tang Q."/>
            <person name="Xiao L."/>
            <person name="Rajput S."/>
            <person name="Deng P."/>
            <person name="Jia W."/>
            <person name="Huang R."/>
            <person name="Zhang M."/>
            <person name="Sun Y."/>
            <person name="Hu J."/>
            <person name="Fu X."/>
            <person name="Schnable P.S."/>
            <person name="Li F."/>
            <person name="Zhang H."/>
            <person name="Feng B."/>
            <person name="Zhu X."/>
            <person name="Liu R."/>
            <person name="Schnable J.C."/>
            <person name="Zhu J.-K."/>
            <person name="Zhang H."/>
        </authorList>
    </citation>
    <scope>NUCLEOTIDE SEQUENCE [LARGE SCALE GENOMIC DNA]</scope>
</reference>
<dbReference type="PANTHER" id="PTHR45637">
    <property type="entry name" value="FLIPPASE KINASE 1-RELATED"/>
    <property type="match status" value="1"/>
</dbReference>
<comment type="catalytic activity">
    <reaction evidence="7">
        <text>L-threonyl-[protein] + ATP = O-phospho-L-threonyl-[protein] + ADP + H(+)</text>
        <dbReference type="Rhea" id="RHEA:46608"/>
        <dbReference type="Rhea" id="RHEA-COMP:11060"/>
        <dbReference type="Rhea" id="RHEA-COMP:11605"/>
        <dbReference type="ChEBI" id="CHEBI:15378"/>
        <dbReference type="ChEBI" id="CHEBI:30013"/>
        <dbReference type="ChEBI" id="CHEBI:30616"/>
        <dbReference type="ChEBI" id="CHEBI:61977"/>
        <dbReference type="ChEBI" id="CHEBI:456216"/>
        <dbReference type="EC" id="2.7.11.1"/>
    </reaction>
</comment>
<keyword evidence="3" id="KW-0808">Transferase</keyword>
<dbReference type="AlphaFoldDB" id="A0A3L6QQ80"/>
<gene>
    <name evidence="12" type="ORF">C2845_PM04G17050</name>
</gene>
<protein>
    <recommendedName>
        <fullName evidence="1">non-specific serine/threonine protein kinase</fullName>
        <ecNumber evidence="1">2.7.11.1</ecNumber>
    </recommendedName>
</protein>
<comment type="catalytic activity">
    <reaction evidence="8">
        <text>L-seryl-[protein] + ATP = O-phospho-L-seryl-[protein] + ADP + H(+)</text>
        <dbReference type="Rhea" id="RHEA:17989"/>
        <dbReference type="Rhea" id="RHEA-COMP:9863"/>
        <dbReference type="Rhea" id="RHEA-COMP:11604"/>
        <dbReference type="ChEBI" id="CHEBI:15378"/>
        <dbReference type="ChEBI" id="CHEBI:29999"/>
        <dbReference type="ChEBI" id="CHEBI:30616"/>
        <dbReference type="ChEBI" id="CHEBI:83421"/>
        <dbReference type="ChEBI" id="CHEBI:456216"/>
        <dbReference type="EC" id="2.7.11.1"/>
    </reaction>
</comment>
<dbReference type="FunFam" id="3.30.200.20:FF:000032">
    <property type="entry name" value="Serine/threonine-protein kinase D6PK-like"/>
    <property type="match status" value="1"/>
</dbReference>
<dbReference type="GO" id="GO:0005524">
    <property type="term" value="F:ATP binding"/>
    <property type="evidence" value="ECO:0007669"/>
    <property type="project" value="UniProtKB-KW"/>
</dbReference>
<keyword evidence="6" id="KW-0067">ATP-binding</keyword>
<evidence type="ECO:0000256" key="4">
    <source>
        <dbReference type="ARBA" id="ARBA00022741"/>
    </source>
</evidence>
<feature type="compositionally biased region" description="Basic and acidic residues" evidence="9">
    <location>
        <begin position="94"/>
        <end position="113"/>
    </location>
</feature>
<evidence type="ECO:0000259" key="11">
    <source>
        <dbReference type="PROSITE" id="PS50011"/>
    </source>
</evidence>
<feature type="region of interest" description="Disordered" evidence="9">
    <location>
        <begin position="44"/>
        <end position="144"/>
    </location>
</feature>
<evidence type="ECO:0000256" key="5">
    <source>
        <dbReference type="ARBA" id="ARBA00022777"/>
    </source>
</evidence>
<sequence length="251" mass="26629">MGGAWRSPWGILHCVLVVMASTAAHEVVAEKKCDKTVAGNAAPLTCQGQSKDSAGNASKLGPASPSEITTSDAPTSSGVKESSKDISNSADGSVKLDESEDAEKNSLRGRVKDSSVSAKCSDRASSLSKPAGAPSVSKPHKSNDSKWEAIQAVRAKEGSVGLGHFGLLKRLGCGGIDSVYLSELSGTKCYFAMKIMDKASLASRKKLLRAQTEREILQCLDHPFLPTLYTHFETDKFSCLVMEFCQVTCIP</sequence>
<feature type="compositionally biased region" description="Polar residues" evidence="9">
    <location>
        <begin position="114"/>
        <end position="128"/>
    </location>
</feature>
<comment type="caution">
    <text evidence="12">The sequence shown here is derived from an EMBL/GenBank/DDBJ whole genome shotgun (WGS) entry which is preliminary data.</text>
</comment>
<dbReference type="Gene3D" id="3.30.200.20">
    <property type="entry name" value="Phosphorylase Kinase, domain 1"/>
    <property type="match status" value="1"/>
</dbReference>
<evidence type="ECO:0000256" key="6">
    <source>
        <dbReference type="ARBA" id="ARBA00022840"/>
    </source>
</evidence>
<keyword evidence="5" id="KW-0418">Kinase</keyword>
<feature type="domain" description="Protein kinase" evidence="11">
    <location>
        <begin position="165"/>
        <end position="251"/>
    </location>
</feature>
<dbReference type="OrthoDB" id="432483at2759"/>
<evidence type="ECO:0000256" key="9">
    <source>
        <dbReference type="SAM" id="MobiDB-lite"/>
    </source>
</evidence>
<dbReference type="Pfam" id="PF00069">
    <property type="entry name" value="Pkinase"/>
    <property type="match status" value="1"/>
</dbReference>
<evidence type="ECO:0000256" key="8">
    <source>
        <dbReference type="ARBA" id="ARBA00048679"/>
    </source>
</evidence>
<evidence type="ECO:0000256" key="1">
    <source>
        <dbReference type="ARBA" id="ARBA00012513"/>
    </source>
</evidence>
<dbReference type="EC" id="2.7.11.1" evidence="1"/>
<feature type="chain" id="PRO_5018306304" description="non-specific serine/threonine protein kinase" evidence="10">
    <location>
        <begin position="25"/>
        <end position="251"/>
    </location>
</feature>
<name>A0A3L6QQ80_PANMI</name>
<dbReference type="InterPro" id="IPR011009">
    <property type="entry name" value="Kinase-like_dom_sf"/>
</dbReference>
<evidence type="ECO:0000313" key="12">
    <source>
        <dbReference type="EMBL" id="RLM85992.1"/>
    </source>
</evidence>
<feature type="signal peptide" evidence="10">
    <location>
        <begin position="1"/>
        <end position="24"/>
    </location>
</feature>
<feature type="compositionally biased region" description="Polar residues" evidence="9">
    <location>
        <begin position="46"/>
        <end position="56"/>
    </location>
</feature>
<evidence type="ECO:0000256" key="10">
    <source>
        <dbReference type="SAM" id="SignalP"/>
    </source>
</evidence>
<organism evidence="12 13">
    <name type="scientific">Panicum miliaceum</name>
    <name type="common">Proso millet</name>
    <name type="synonym">Broomcorn millet</name>
    <dbReference type="NCBI Taxonomy" id="4540"/>
    <lineage>
        <taxon>Eukaryota</taxon>
        <taxon>Viridiplantae</taxon>
        <taxon>Streptophyta</taxon>
        <taxon>Embryophyta</taxon>
        <taxon>Tracheophyta</taxon>
        <taxon>Spermatophyta</taxon>
        <taxon>Magnoliopsida</taxon>
        <taxon>Liliopsida</taxon>
        <taxon>Poales</taxon>
        <taxon>Poaceae</taxon>
        <taxon>PACMAD clade</taxon>
        <taxon>Panicoideae</taxon>
        <taxon>Panicodae</taxon>
        <taxon>Paniceae</taxon>
        <taxon>Panicinae</taxon>
        <taxon>Panicum</taxon>
        <taxon>Panicum sect. Panicum</taxon>
    </lineage>
</organism>
<proteinExistence type="predicted"/>
<keyword evidence="10" id="KW-0732">Signal</keyword>
<keyword evidence="13" id="KW-1185">Reference proteome</keyword>
<dbReference type="PROSITE" id="PS50011">
    <property type="entry name" value="PROTEIN_KINASE_DOM"/>
    <property type="match status" value="1"/>
</dbReference>
<dbReference type="STRING" id="4540.A0A3L6QQ80"/>
<keyword evidence="4" id="KW-0547">Nucleotide-binding</keyword>
<dbReference type="SUPFAM" id="SSF56112">
    <property type="entry name" value="Protein kinase-like (PK-like)"/>
    <property type="match status" value="1"/>
</dbReference>
<evidence type="ECO:0000256" key="7">
    <source>
        <dbReference type="ARBA" id="ARBA00047899"/>
    </source>
</evidence>
<dbReference type="EMBL" id="PQIB02000011">
    <property type="protein sequence ID" value="RLM85992.1"/>
    <property type="molecule type" value="Genomic_DNA"/>
</dbReference>
<evidence type="ECO:0000256" key="2">
    <source>
        <dbReference type="ARBA" id="ARBA00022527"/>
    </source>
</evidence>
<evidence type="ECO:0000256" key="3">
    <source>
        <dbReference type="ARBA" id="ARBA00022679"/>
    </source>
</evidence>
<evidence type="ECO:0000313" key="13">
    <source>
        <dbReference type="Proteomes" id="UP000275267"/>
    </source>
</evidence>
<accession>A0A3L6QQ80</accession>
<feature type="compositionally biased region" description="Polar residues" evidence="9">
    <location>
        <begin position="66"/>
        <end position="91"/>
    </location>
</feature>
<dbReference type="Proteomes" id="UP000275267">
    <property type="component" value="Unassembled WGS sequence"/>
</dbReference>
<dbReference type="InterPro" id="IPR000719">
    <property type="entry name" value="Prot_kinase_dom"/>
</dbReference>
<dbReference type="GO" id="GO:0004674">
    <property type="term" value="F:protein serine/threonine kinase activity"/>
    <property type="evidence" value="ECO:0007669"/>
    <property type="project" value="UniProtKB-KW"/>
</dbReference>